<evidence type="ECO:0000313" key="5">
    <source>
        <dbReference type="Proteomes" id="UP001139319"/>
    </source>
</evidence>
<dbReference type="Gene3D" id="1.20.58.2150">
    <property type="match status" value="1"/>
</dbReference>
<evidence type="ECO:0000256" key="1">
    <source>
        <dbReference type="ARBA" id="ARBA00022801"/>
    </source>
</evidence>
<keyword evidence="5" id="KW-1185">Reference proteome</keyword>
<dbReference type="Proteomes" id="UP001139319">
    <property type="component" value="Unassembled WGS sequence"/>
</dbReference>
<dbReference type="InterPro" id="IPR029018">
    <property type="entry name" value="Hex-like_dom2"/>
</dbReference>
<dbReference type="PANTHER" id="PTHR37842:SF2">
    <property type="entry name" value="GYLCOSYL HYDROLASE 115 C-TERMINAL DOMAIN-CONTAINING PROTEIN"/>
    <property type="match status" value="1"/>
</dbReference>
<keyword evidence="1 4" id="KW-0378">Hydrolase</keyword>
<dbReference type="Gene3D" id="3.30.379.10">
    <property type="entry name" value="Chitobiase/beta-hexosaminidase domain 2-like"/>
    <property type="match status" value="1"/>
</dbReference>
<dbReference type="Pfam" id="PF17829">
    <property type="entry name" value="GH115_C"/>
    <property type="match status" value="1"/>
</dbReference>
<dbReference type="GO" id="GO:0005975">
    <property type="term" value="P:carbohydrate metabolic process"/>
    <property type="evidence" value="ECO:0007669"/>
    <property type="project" value="UniProtKB-ARBA"/>
</dbReference>
<evidence type="ECO:0000256" key="2">
    <source>
        <dbReference type="SAM" id="SignalP"/>
    </source>
</evidence>
<evidence type="ECO:0000259" key="3">
    <source>
        <dbReference type="Pfam" id="PF17829"/>
    </source>
</evidence>
<dbReference type="EMBL" id="JAMFTH010000002">
    <property type="protein sequence ID" value="MCP8899642.1"/>
    <property type="molecule type" value="Genomic_DNA"/>
</dbReference>
<dbReference type="AlphaFoldDB" id="A0A9X2I6A1"/>
<keyword evidence="2" id="KW-0732">Signal</keyword>
<protein>
    <submittedName>
        <fullName evidence="4">Glycosyl hydrolase 115 family protein</fullName>
    </submittedName>
</protein>
<proteinExistence type="predicted"/>
<dbReference type="Gene3D" id="3.20.20.520">
    <property type="entry name" value="Glycosyl hydrolase family 115"/>
    <property type="match status" value="1"/>
</dbReference>
<reference evidence="4" key="1">
    <citation type="submission" date="2022-05" db="EMBL/GenBank/DDBJ databases">
        <authorList>
            <person name="Sun H.-N."/>
        </authorList>
    </citation>
    <scope>NUCLEOTIDE SEQUENCE</scope>
    <source>
        <strain evidence="4">HB14</strain>
    </source>
</reference>
<organism evidence="4 5">
    <name type="scientific">Gilvimarinus xylanilyticus</name>
    <dbReference type="NCBI Taxonomy" id="2944139"/>
    <lineage>
        <taxon>Bacteria</taxon>
        <taxon>Pseudomonadati</taxon>
        <taxon>Pseudomonadota</taxon>
        <taxon>Gammaproteobacteria</taxon>
        <taxon>Cellvibrionales</taxon>
        <taxon>Cellvibrionaceae</taxon>
        <taxon>Gilvimarinus</taxon>
    </lineage>
</organism>
<dbReference type="GO" id="GO:0016787">
    <property type="term" value="F:hydrolase activity"/>
    <property type="evidence" value="ECO:0007669"/>
    <property type="project" value="UniProtKB-KW"/>
</dbReference>
<comment type="caution">
    <text evidence="4">The sequence shown here is derived from an EMBL/GenBank/DDBJ whole genome shotgun (WGS) entry which is preliminary data.</text>
</comment>
<name>A0A9X2I6A1_9GAMM</name>
<sequence length="957" mass="108563">MKIINKISLAAGLVAALAAPQGALALGGPSFINDKPNDGDFQLVHRNHSAPLLHYAQADAAIKIALQNLQADIERVSNKRPSLTTLKQAKSPLKQAVIAGQIGTNPLIDKLIAEGKLDTESITGRWEGYVIQTVDQPTENIDQALVIAGTDRRGVAYGIYEISEQIGVSPWYWWADVPVHKRDNIYLDGDLKIADYPDVKYRGIFLNDEAPALTGWAQEKFGGYNHEFYEKVFELLTRLKANYLWPAMWNNAFNDDDPLNMVRAHEYGIFMGTSHHEPMMRADKEWNRYGEGPWDYERNPEKLYDFWVEGAKRNKPYDSIYTLGMRGQADTPMSDEQNIGLLEKIVTDQREILDDVFDRDLSEIPQVWALYKEVQGYYEDGMRVPDDVTLLWADDNWGNVRRLPTPQEREREGGAGVYYHFDYVGGPRSYRWMNVTPIAKIWEQMNLADAFDAKKIWIVNVGDLKPQEFPTEFFLRMAWDPSDWPKERLEEFSQLWAEREFGAEYAADIEDIITGYTRQNGRRKPELMSPDTYSQLNYREADRISAELNGLLEKAELLYGKIPKQHQDAFFQLVLHPIKATTIIHELYSNTAKNRLYAEQGRANANEYAERAKELFAADAALSERYHSINDGKWNHFMSQTHIGYTHWNNPPANTLPVTYRYQPHDKPDMGVAVEGQAQSWPATSNLALPEFSPYGTTSHYIDVYNKGTAPFNFTAEASEPWISISQTEGEITGTQRLRVSINWQEAPVGRHTGHVFVKGTGWGGAKVQVESFLPESDIRAEVKGFVEANGVVAIEPADYARKQSADGIEWQEIPLHGHTGSSMSTFPVTDTSFEDLEHAPWVEYDFYLFSAGDISVKGIFAPSLNFVPERGLRYAIAIDDRQPQVVDILSDLSHQAWQEAVRQGARKTTTQHTIEKPGPHTLRIYAIDPGVTLQKLIIDNGGLEPSYLGPEPSYRR</sequence>
<dbReference type="Gene3D" id="2.60.120.1620">
    <property type="match status" value="1"/>
</dbReference>
<dbReference type="InterPro" id="IPR041437">
    <property type="entry name" value="GH115_C"/>
</dbReference>
<reference evidence="4" key="2">
    <citation type="submission" date="2023-01" db="EMBL/GenBank/DDBJ databases">
        <title>Gilvimarinus xylanilyticus HB14 isolated from Caulerpa lentillifera aquaculture base in Hainan, China.</title>
        <authorList>
            <person name="Zhang Y.-J."/>
        </authorList>
    </citation>
    <scope>NUCLEOTIDE SEQUENCE</scope>
    <source>
        <strain evidence="4">HB14</strain>
    </source>
</reference>
<evidence type="ECO:0000313" key="4">
    <source>
        <dbReference type="EMBL" id="MCP8899642.1"/>
    </source>
</evidence>
<dbReference type="PANTHER" id="PTHR37842">
    <property type="match status" value="1"/>
</dbReference>
<dbReference type="InterPro" id="IPR031924">
    <property type="entry name" value="GH115"/>
</dbReference>
<dbReference type="RefSeq" id="WP_253967933.1">
    <property type="nucleotide sequence ID" value="NZ_JAMFTH010000002.1"/>
</dbReference>
<feature type="chain" id="PRO_5040985933" evidence="2">
    <location>
        <begin position="26"/>
        <end position="957"/>
    </location>
</feature>
<dbReference type="InterPro" id="IPR042301">
    <property type="entry name" value="GH115_sf"/>
</dbReference>
<feature type="domain" description="Gylcosyl hydrolase 115 C-terminal" evidence="3">
    <location>
        <begin position="785"/>
        <end position="952"/>
    </location>
</feature>
<dbReference type="Pfam" id="PF15979">
    <property type="entry name" value="Glyco_hydro_115"/>
    <property type="match status" value="1"/>
</dbReference>
<accession>A0A9X2I6A1</accession>
<gene>
    <name evidence="4" type="ORF">M6D89_10050</name>
</gene>
<dbReference type="SUPFAM" id="SSF55545">
    <property type="entry name" value="beta-N-acetylhexosaminidase-like domain"/>
    <property type="match status" value="1"/>
</dbReference>
<feature type="signal peptide" evidence="2">
    <location>
        <begin position="1"/>
        <end position="25"/>
    </location>
</feature>